<dbReference type="Proteomes" id="UP001207654">
    <property type="component" value="Unassembled WGS sequence"/>
</dbReference>
<dbReference type="RefSeq" id="WP_267532001.1">
    <property type="nucleotide sequence ID" value="NZ_JAPNKA010000001.1"/>
</dbReference>
<dbReference type="PANTHER" id="PTHR47894">
    <property type="entry name" value="HTH-TYPE TRANSCRIPTIONAL REGULATOR GADX"/>
    <property type="match status" value="1"/>
</dbReference>
<feature type="domain" description="HTH araC/xylS-type" evidence="2">
    <location>
        <begin position="1"/>
        <end position="60"/>
    </location>
</feature>
<evidence type="ECO:0000313" key="4">
    <source>
        <dbReference type="Proteomes" id="UP001207654"/>
    </source>
</evidence>
<protein>
    <submittedName>
        <fullName evidence="3">Helix-turn-helix domain-containing protein</fullName>
    </submittedName>
</protein>
<dbReference type="EMBL" id="JAPNKA010000001">
    <property type="protein sequence ID" value="MCY1072981.1"/>
    <property type="molecule type" value="Genomic_DNA"/>
</dbReference>
<proteinExistence type="predicted"/>
<gene>
    <name evidence="3" type="ORF">OV287_00665</name>
</gene>
<evidence type="ECO:0000256" key="1">
    <source>
        <dbReference type="ARBA" id="ARBA00023125"/>
    </source>
</evidence>
<dbReference type="PROSITE" id="PS01124">
    <property type="entry name" value="HTH_ARAC_FAMILY_2"/>
    <property type="match status" value="1"/>
</dbReference>
<organism evidence="3 4">
    <name type="scientific">Archangium lansingense</name>
    <dbReference type="NCBI Taxonomy" id="2995310"/>
    <lineage>
        <taxon>Bacteria</taxon>
        <taxon>Pseudomonadati</taxon>
        <taxon>Myxococcota</taxon>
        <taxon>Myxococcia</taxon>
        <taxon>Myxococcales</taxon>
        <taxon>Cystobacterineae</taxon>
        <taxon>Archangiaceae</taxon>
        <taxon>Archangium</taxon>
    </lineage>
</organism>
<dbReference type="Pfam" id="PF12833">
    <property type="entry name" value="HTH_18"/>
    <property type="match status" value="1"/>
</dbReference>
<dbReference type="Gene3D" id="1.10.10.60">
    <property type="entry name" value="Homeodomain-like"/>
    <property type="match status" value="1"/>
</dbReference>
<sequence length="60" mass="6856">METIADELRMSPRTFQRRLKESGTTYQALLDEVRREAACRLLGNTDLDAGEVALRWASRS</sequence>
<keyword evidence="1" id="KW-0238">DNA-binding</keyword>
<evidence type="ECO:0000259" key="2">
    <source>
        <dbReference type="PROSITE" id="PS01124"/>
    </source>
</evidence>
<name>A0ABT3ZV75_9BACT</name>
<reference evidence="3 4" key="1">
    <citation type="submission" date="2022-11" db="EMBL/GenBank/DDBJ databases">
        <title>Minimal conservation of predation-associated metabolite biosynthetic gene clusters underscores biosynthetic potential of Myxococcota including descriptions for ten novel species: Archangium lansinium sp. nov., Myxococcus landrumus sp. nov., Nannocystis bai.</title>
        <authorList>
            <person name="Ahearne A."/>
            <person name="Stevens C."/>
            <person name="Phillips K."/>
        </authorList>
    </citation>
    <scope>NUCLEOTIDE SEQUENCE [LARGE SCALE GENOMIC DNA]</scope>
    <source>
        <strain evidence="3 4">MIWBW</strain>
    </source>
</reference>
<keyword evidence="4" id="KW-1185">Reference proteome</keyword>
<comment type="caution">
    <text evidence="3">The sequence shown here is derived from an EMBL/GenBank/DDBJ whole genome shotgun (WGS) entry which is preliminary data.</text>
</comment>
<accession>A0ABT3ZV75</accession>
<dbReference type="InterPro" id="IPR018060">
    <property type="entry name" value="HTH_AraC"/>
</dbReference>
<evidence type="ECO:0000313" key="3">
    <source>
        <dbReference type="EMBL" id="MCY1072981.1"/>
    </source>
</evidence>
<dbReference type="PANTHER" id="PTHR47894:SF4">
    <property type="entry name" value="HTH-TYPE TRANSCRIPTIONAL REGULATOR GADX"/>
    <property type="match status" value="1"/>
</dbReference>